<evidence type="ECO:0000256" key="1">
    <source>
        <dbReference type="SAM" id="MobiDB-lite"/>
    </source>
</evidence>
<dbReference type="Pfam" id="PF07916">
    <property type="entry name" value="TraG_N"/>
    <property type="match status" value="1"/>
</dbReference>
<feature type="transmembrane region" description="Helical" evidence="2">
    <location>
        <begin position="33"/>
        <end position="54"/>
    </location>
</feature>
<keyword evidence="2" id="KW-0812">Transmembrane</keyword>
<sequence>MALDYTIYTIGNFEFMHEVLHGVAKFFSDTGGMWAFATVASALSLFAGFLFNLANPKPTDPIKQFIVGLVLFYILMGPDTRVEVEVQDTHTGNFLIVDDVPFLVGFGGYLTTGAMRDFVDELTWTFSTPNGYDVSGGTLDPLRAMSALRQLRPTDETCTGKRSHGKFDICSTIRSYWTYCVSRDKVTNSTNREFWEGTLSTASPGKVLDAIRVDYNGWEVPVLLDTAGSTSGVQWMGCGDAWQEINDTLTVDTITTDGETFQTLLETSAELMGVDHDALTEGLNKQLFTPVALANASQTASNIMLDRFMNYQIKEAAAFDPNGTSVELARFQAIEQRHMNQAADRSLWLEMSLTLATFFEAFAIFLAPIMGILLVIGGKTVIAAITYFGMLMWVNTWPVVIVLINLYTDYAVSGRFTDGSTITGNPLSFAGMETTLTTAESFLATSSTLVGMVPALTLYILHRGVHTMLQTANAAAPNTNIDSKLTAPDLGAAANVFKMASGDTSYARHAGSGAWTANQGEATVGGQSQMDVKGSFDGASGQVYSNALSEQRTSSDQYTQASNQLWESGKQATAQTGASTGSTAERVNAYQAIDQAAAQMNEGTTNSISNTRSALIGGTLAGKISADSLPGGLGAAIDALPADIKAQFQAQYEQKLAAGDADTLAATEGIRGALTSQSTDMAALKENVSFQDNQQLVASNASRESWQELAQKAEQYQTSSQEVKAADANRRQAASIAASTKVDEGYYAGEISKMSEGQRDKLAEQAFSNPQDLARFNESYAKNLQAFDERGVKNAEGLAFMNAMIETSSAINMDRPDATAAFTTAWNTLEQATGNKGFGAGALARGFEAATDLSDNRELRPAGEQGRLPTNDVPKLPGSGVKDKVEASTTNTPDIDPSKVKDDTSTAFEKHKAGAQGTHEGVMEKPENSNFAAMYASNGRETGKDGQPSFEQFQDKLRGIDTSNNTPENYSGLKDGLATFNSAANWANEIFQTEQSDLISEYGQKHGLSDAQTAGLIAMANQSEDQYRMSLSTALDPANSTASGDMFARGAMAANSVSPEHIGAIQGLLEKNDYDGSAFSTNTETSQSVVATADAARSTDSRLNFNQTMAELSNMGVEGSRSASTLNAVLNGDAESLNSLSTEQRSALPALEAQYQRAHEAANPSIPYENTDAAAKFQSAYDHLGDAAPSKANPADMAASERSLFNMLAQDSVGASSEGGWAANTYGDTAGHMSGSTNEKPETLTAVQMLSGLDTSSSNAEQQEFLNGFGSDVVNANNVNDPSADGRVATVAANLNAIEHMGNVASKLGYDDIGTKLDSYADDKREELGINRDGDVSYSDAQAHAAVQPLTPDVNGVYQPADSGFFSSTAESVTFDSNSVQQMMSMNTGSTIQMGKPDHDGTTFTVSGQSYDDSNAPSGVYLTDGAGNNFHLSNNGESQTLYGGFPMEGSGQFVPASQDDNNLVLSRESVATIASADQGTQFNIGGQSYELLGSVEADTPHGINQATLRNETTGRIETLFHTDQMGYIGPNQGTLPLNHLDAPGDISTSVNMQASNGNKTTSGA</sequence>
<keyword evidence="2" id="KW-0472">Membrane</keyword>
<feature type="transmembrane region" description="Helical" evidence="2">
    <location>
        <begin position="382"/>
        <end position="407"/>
    </location>
</feature>
<dbReference type="InterPro" id="IPR012931">
    <property type="entry name" value="TraG_N_Proteobacteria"/>
</dbReference>
<dbReference type="EMBL" id="JAHZSS010000010">
    <property type="protein sequence ID" value="MBW8191395.1"/>
    <property type="molecule type" value="Genomic_DNA"/>
</dbReference>
<evidence type="ECO:0000313" key="5">
    <source>
        <dbReference type="Proteomes" id="UP001166251"/>
    </source>
</evidence>
<organism evidence="4 5">
    <name type="scientific">Neiella holothuriorum</name>
    <dbReference type="NCBI Taxonomy" id="2870530"/>
    <lineage>
        <taxon>Bacteria</taxon>
        <taxon>Pseudomonadati</taxon>
        <taxon>Pseudomonadota</taxon>
        <taxon>Gammaproteobacteria</taxon>
        <taxon>Alteromonadales</taxon>
        <taxon>Echinimonadaceae</taxon>
        <taxon>Neiella</taxon>
    </lineage>
</organism>
<reference evidence="4" key="1">
    <citation type="submission" date="2021-07" db="EMBL/GenBank/DDBJ databases">
        <title>Neiella marina sp. nov., isolated from the intestinal content of sea cucumber Apostichopus japonicus.</title>
        <authorList>
            <person name="Bai X."/>
        </authorList>
    </citation>
    <scope>NUCLEOTIDE SEQUENCE</scope>
    <source>
        <strain evidence="4">126</strain>
    </source>
</reference>
<gene>
    <name evidence="4" type="ORF">K0504_10125</name>
</gene>
<name>A0ABS7EGE3_9GAMM</name>
<dbReference type="Proteomes" id="UP001166251">
    <property type="component" value="Unassembled WGS sequence"/>
</dbReference>
<evidence type="ECO:0000256" key="2">
    <source>
        <dbReference type="SAM" id="Phobius"/>
    </source>
</evidence>
<keyword evidence="5" id="KW-1185">Reference proteome</keyword>
<proteinExistence type="predicted"/>
<feature type="transmembrane region" description="Helical" evidence="2">
    <location>
        <begin position="347"/>
        <end position="376"/>
    </location>
</feature>
<accession>A0ABS7EGE3</accession>
<evidence type="ECO:0000259" key="3">
    <source>
        <dbReference type="Pfam" id="PF07916"/>
    </source>
</evidence>
<keyword evidence="2" id="KW-1133">Transmembrane helix</keyword>
<evidence type="ECO:0000313" key="4">
    <source>
        <dbReference type="EMBL" id="MBW8191395.1"/>
    </source>
</evidence>
<feature type="transmembrane region" description="Helical" evidence="2">
    <location>
        <begin position="442"/>
        <end position="461"/>
    </location>
</feature>
<protein>
    <submittedName>
        <fullName evidence="4">Conjugal transfer protein TraG N-terminal domain-containing protein</fullName>
    </submittedName>
</protein>
<dbReference type="RefSeq" id="WP_220104078.1">
    <property type="nucleotide sequence ID" value="NZ_JAHZSS010000010.1"/>
</dbReference>
<comment type="caution">
    <text evidence="4">The sequence shown here is derived from an EMBL/GenBank/DDBJ whole genome shotgun (WGS) entry which is preliminary data.</text>
</comment>
<feature type="region of interest" description="Disordered" evidence="1">
    <location>
        <begin position="852"/>
        <end position="903"/>
    </location>
</feature>
<feature type="domain" description="TraG N-terminal Proteobacteria" evidence="3">
    <location>
        <begin position="6"/>
        <end position="477"/>
    </location>
</feature>